<evidence type="ECO:0000256" key="1">
    <source>
        <dbReference type="SAM" id="MobiDB-lite"/>
    </source>
</evidence>
<organism evidence="3 4">
    <name type="scientific">Armadillidium nasatum</name>
    <dbReference type="NCBI Taxonomy" id="96803"/>
    <lineage>
        <taxon>Eukaryota</taxon>
        <taxon>Metazoa</taxon>
        <taxon>Ecdysozoa</taxon>
        <taxon>Arthropoda</taxon>
        <taxon>Crustacea</taxon>
        <taxon>Multicrustacea</taxon>
        <taxon>Malacostraca</taxon>
        <taxon>Eumalacostraca</taxon>
        <taxon>Peracarida</taxon>
        <taxon>Isopoda</taxon>
        <taxon>Oniscidea</taxon>
        <taxon>Crinocheta</taxon>
        <taxon>Armadillidiidae</taxon>
        <taxon>Armadillidium</taxon>
    </lineage>
</organism>
<feature type="region of interest" description="Disordered" evidence="1">
    <location>
        <begin position="154"/>
        <end position="178"/>
    </location>
</feature>
<sequence length="202" mass="22746">MAAGGWSIMECLDICVVYHLNFTFDMLTVVPSCVGIIYSVFYNVLLFKKNFGFCHFRASLREGKSSLLFQCNTKFSKVSTVGGGYAELPLDADALQRLENVLHTEEAKQILGGPLLDIVKDPTSDHLEKLISSSSGWLRIWLLKPISIYNSRTDTSLSTEKKKRPPPKRRSQRQMDKAEREEMSLVVVVVLMTLHDSAIICN</sequence>
<reference evidence="3 4" key="1">
    <citation type="journal article" date="2019" name="PLoS Biol.">
        <title>Sex chromosomes control vertical transmission of feminizing Wolbachia symbionts in an isopod.</title>
        <authorList>
            <person name="Becking T."/>
            <person name="Chebbi M.A."/>
            <person name="Giraud I."/>
            <person name="Moumen B."/>
            <person name="Laverre T."/>
            <person name="Caubet Y."/>
            <person name="Peccoud J."/>
            <person name="Gilbert C."/>
            <person name="Cordaux R."/>
        </authorList>
    </citation>
    <scope>NUCLEOTIDE SEQUENCE [LARGE SCALE GENOMIC DNA]</scope>
    <source>
        <strain evidence="3">ANa2</strain>
        <tissue evidence="3">Whole body excluding digestive tract and cuticle</tissue>
    </source>
</reference>
<feature type="transmembrane region" description="Helical" evidence="2">
    <location>
        <begin position="26"/>
        <end position="47"/>
    </location>
</feature>
<name>A0A5N5TCS3_9CRUS</name>
<gene>
    <name evidence="3" type="ORF">Anas_06643</name>
</gene>
<evidence type="ECO:0000256" key="2">
    <source>
        <dbReference type="SAM" id="Phobius"/>
    </source>
</evidence>
<keyword evidence="2" id="KW-0812">Transmembrane</keyword>
<dbReference type="AlphaFoldDB" id="A0A5N5TCS3"/>
<accession>A0A5N5TCS3</accession>
<proteinExistence type="predicted"/>
<protein>
    <submittedName>
        <fullName evidence="3">Uncharacterized protein</fullName>
    </submittedName>
</protein>
<evidence type="ECO:0000313" key="4">
    <source>
        <dbReference type="Proteomes" id="UP000326759"/>
    </source>
</evidence>
<dbReference type="Proteomes" id="UP000326759">
    <property type="component" value="Unassembled WGS sequence"/>
</dbReference>
<evidence type="ECO:0000313" key="3">
    <source>
        <dbReference type="EMBL" id="KAB7504351.1"/>
    </source>
</evidence>
<comment type="caution">
    <text evidence="3">The sequence shown here is derived from an EMBL/GenBank/DDBJ whole genome shotgun (WGS) entry which is preliminary data.</text>
</comment>
<keyword evidence="2" id="KW-0472">Membrane</keyword>
<feature type="compositionally biased region" description="Basic residues" evidence="1">
    <location>
        <begin position="161"/>
        <end position="172"/>
    </location>
</feature>
<keyword evidence="2" id="KW-1133">Transmembrane helix</keyword>
<keyword evidence="4" id="KW-1185">Reference proteome</keyword>
<dbReference type="EMBL" id="SEYY01003340">
    <property type="protein sequence ID" value="KAB7504351.1"/>
    <property type="molecule type" value="Genomic_DNA"/>
</dbReference>